<evidence type="ECO:0000313" key="1">
    <source>
        <dbReference type="EMBL" id="PRX54663.1"/>
    </source>
</evidence>
<name>A0A2T0MAY4_9FLAO</name>
<sequence>METKHLLKMYVLIALSTLTVGCSTDDDNEESLALWEIEVNELKTATAKYRDVQVAADEGFIDVSGFVPNMGHHYLSPSRVDDIVKLDEPEIVLYAPDTNGIMQMVAVEFVVPVEDLENPGAPPEGFTGDLDVWHLNTNLSQWQLHVWVVRENPDGIFAEFNPAIGTGD</sequence>
<organism evidence="1 2">
    <name type="scientific">Flagellimonas meridianipacifica</name>
    <dbReference type="NCBI Taxonomy" id="1080225"/>
    <lineage>
        <taxon>Bacteria</taxon>
        <taxon>Pseudomonadati</taxon>
        <taxon>Bacteroidota</taxon>
        <taxon>Flavobacteriia</taxon>
        <taxon>Flavobacteriales</taxon>
        <taxon>Flavobacteriaceae</taxon>
        <taxon>Flagellimonas</taxon>
    </lineage>
</organism>
<comment type="caution">
    <text evidence="1">The sequence shown here is derived from an EMBL/GenBank/DDBJ whole genome shotgun (WGS) entry which is preliminary data.</text>
</comment>
<dbReference type="OrthoDB" id="2449873at2"/>
<dbReference type="AlphaFoldDB" id="A0A2T0MAY4"/>
<keyword evidence="2" id="KW-1185">Reference proteome</keyword>
<dbReference type="Proteomes" id="UP000237640">
    <property type="component" value="Unassembled WGS sequence"/>
</dbReference>
<proteinExistence type="predicted"/>
<gene>
    <name evidence="1" type="ORF">CLV81_3065</name>
</gene>
<dbReference type="PROSITE" id="PS51257">
    <property type="entry name" value="PROKAR_LIPOPROTEIN"/>
    <property type="match status" value="1"/>
</dbReference>
<dbReference type="EMBL" id="PVYX01000002">
    <property type="protein sequence ID" value="PRX54663.1"/>
    <property type="molecule type" value="Genomic_DNA"/>
</dbReference>
<dbReference type="RefSeq" id="WP_106145975.1">
    <property type="nucleotide sequence ID" value="NZ_PVYX01000002.1"/>
</dbReference>
<protein>
    <submittedName>
        <fullName evidence="1">Uncharacterized protein</fullName>
    </submittedName>
</protein>
<accession>A0A2T0MAY4</accession>
<reference evidence="1 2" key="1">
    <citation type="submission" date="2018-03" db="EMBL/GenBank/DDBJ databases">
        <title>Genomic Encyclopedia of Archaeal and Bacterial Type Strains, Phase II (KMG-II): from individual species to whole genera.</title>
        <authorList>
            <person name="Goeker M."/>
        </authorList>
    </citation>
    <scope>NUCLEOTIDE SEQUENCE [LARGE SCALE GENOMIC DNA]</scope>
    <source>
        <strain evidence="1 2">DSM 25027</strain>
    </source>
</reference>
<evidence type="ECO:0000313" key="2">
    <source>
        <dbReference type="Proteomes" id="UP000237640"/>
    </source>
</evidence>